<evidence type="ECO:0000313" key="3">
    <source>
        <dbReference type="EMBL" id="KAF7682923.1"/>
    </source>
</evidence>
<comment type="caution">
    <text evidence="3">The sequence shown here is derived from an EMBL/GenBank/DDBJ whole genome shotgun (WGS) entry which is preliminary data.</text>
</comment>
<accession>A0ABQ7HXP0</accession>
<organism evidence="3 4">
    <name type="scientific">Astathelohania contejeani</name>
    <dbReference type="NCBI Taxonomy" id="164912"/>
    <lineage>
        <taxon>Eukaryota</taxon>
        <taxon>Fungi</taxon>
        <taxon>Fungi incertae sedis</taxon>
        <taxon>Microsporidia</taxon>
        <taxon>Astathelohaniidae</taxon>
        <taxon>Astathelohania</taxon>
    </lineage>
</organism>
<gene>
    <name evidence="3" type="ORF">TCON_1862</name>
</gene>
<keyword evidence="4" id="KW-1185">Reference proteome</keyword>
<protein>
    <submittedName>
        <fullName evidence="3">Uncharacterized protein</fullName>
    </submittedName>
</protein>
<feature type="region of interest" description="Disordered" evidence="1">
    <location>
        <begin position="113"/>
        <end position="215"/>
    </location>
</feature>
<dbReference type="EMBL" id="SBIQ01000156">
    <property type="protein sequence ID" value="KAF7682923.1"/>
    <property type="molecule type" value="Genomic_DNA"/>
</dbReference>
<sequence length="399" mass="45236">MLNIFLIQLLLIVYCDKNKENNDKENAGVTIGTINNPSAEQNFNSSRLEGKIDKFGIEGKIIDASSDNEKPNPLKDGGTQDVSIKLDIKKEEDIELKELKEHIISLLKKIVSDSHDTKHDNSSSAEGNTKENNSSVNNEEKSNNENSVSTNKVNNDKQEFNDNIKKKNSNNSNNGNVTKNNDNQSTERTNNTEVSDNKKENNEKIQNTGDLKKESILKENKNGINLNKNGPDIPKEFENSEEFKSIKGGIQILNAIVTNLGLIRTKLKSNPHLGKVKGILAYKTKNNEYFDYWGRIYFNKIGDNYIDSSGYFEAIPCDSMEDIVKYGKLTPNGFFQSKSLTNDELKEQFITIKLILEEIAREKKINIKDLLKSDCDISIVDRLIFAQTYKEKDYESLFK</sequence>
<evidence type="ECO:0000256" key="1">
    <source>
        <dbReference type="SAM" id="MobiDB-lite"/>
    </source>
</evidence>
<evidence type="ECO:0000313" key="4">
    <source>
        <dbReference type="Proteomes" id="UP001516464"/>
    </source>
</evidence>
<feature type="compositionally biased region" description="Low complexity" evidence="1">
    <location>
        <begin position="144"/>
        <end position="153"/>
    </location>
</feature>
<feature type="compositionally biased region" description="Polar residues" evidence="1">
    <location>
        <begin position="184"/>
        <end position="194"/>
    </location>
</feature>
<name>A0ABQ7HXP0_9MICR</name>
<evidence type="ECO:0000256" key="2">
    <source>
        <dbReference type="SAM" id="SignalP"/>
    </source>
</evidence>
<feature type="chain" id="PRO_5046341810" evidence="2">
    <location>
        <begin position="16"/>
        <end position="399"/>
    </location>
</feature>
<feature type="signal peptide" evidence="2">
    <location>
        <begin position="1"/>
        <end position="15"/>
    </location>
</feature>
<reference evidence="3 4" key="1">
    <citation type="submission" date="2019-01" db="EMBL/GenBank/DDBJ databases">
        <title>Genomes sequencing and comparative genomics of infectious freshwater microsporidia, Cucumispora dikerogammari and Thelohania contejeani.</title>
        <authorList>
            <person name="Cormier A."/>
            <person name="Giraud I."/>
            <person name="Wattier R."/>
            <person name="Teixeira M."/>
            <person name="Grandjean F."/>
            <person name="Rigaud T."/>
            <person name="Cordaux R."/>
        </authorList>
    </citation>
    <scope>NUCLEOTIDE SEQUENCE [LARGE SCALE GENOMIC DNA]</scope>
    <source>
        <strain evidence="3">T1</strain>
        <tissue evidence="3">Spores</tissue>
    </source>
</reference>
<feature type="compositionally biased region" description="Low complexity" evidence="1">
    <location>
        <begin position="169"/>
        <end position="183"/>
    </location>
</feature>
<feature type="compositionally biased region" description="Basic and acidic residues" evidence="1">
    <location>
        <begin position="154"/>
        <end position="165"/>
    </location>
</feature>
<proteinExistence type="predicted"/>
<dbReference type="Proteomes" id="UP001516464">
    <property type="component" value="Unassembled WGS sequence"/>
</dbReference>
<keyword evidence="2" id="KW-0732">Signal</keyword>